<feature type="signal peptide" evidence="2">
    <location>
        <begin position="1"/>
        <end position="18"/>
    </location>
</feature>
<reference evidence="4 5" key="1">
    <citation type="submission" date="2020-01" db="EMBL/GenBank/DDBJ databases">
        <authorList>
            <person name="Rodrigo-Torres L."/>
            <person name="Arahal R. D."/>
            <person name="Lucena T."/>
        </authorList>
    </citation>
    <scope>NUCLEOTIDE SEQUENCE [LARGE SCALE GENOMIC DNA]</scope>
    <source>
        <strain evidence="4 5">CECT 9293</strain>
    </source>
</reference>
<dbReference type="InterPro" id="IPR026444">
    <property type="entry name" value="Secre_tail"/>
</dbReference>
<dbReference type="Proteomes" id="UP000445144">
    <property type="component" value="Unassembled WGS sequence"/>
</dbReference>
<organism evidence="4 5">
    <name type="scientific">Chryseobacterium potabilaquae</name>
    <dbReference type="NCBI Taxonomy" id="2675057"/>
    <lineage>
        <taxon>Bacteria</taxon>
        <taxon>Pseudomonadati</taxon>
        <taxon>Bacteroidota</taxon>
        <taxon>Flavobacteriia</taxon>
        <taxon>Flavobacteriales</taxon>
        <taxon>Weeksellaceae</taxon>
        <taxon>Chryseobacterium group</taxon>
        <taxon>Chryseobacterium</taxon>
    </lineage>
</organism>
<dbReference type="RefSeq" id="WP_162033394.1">
    <property type="nucleotide sequence ID" value="NZ_CACVBR010000027.1"/>
</dbReference>
<dbReference type="AlphaFoldDB" id="A0A6N4XAI7"/>
<protein>
    <recommendedName>
        <fullName evidence="3">Secretion system C-terminal sorting domain-containing protein</fullName>
    </recommendedName>
</protein>
<keyword evidence="5" id="KW-1185">Reference proteome</keyword>
<proteinExistence type="predicted"/>
<evidence type="ECO:0000259" key="3">
    <source>
        <dbReference type="Pfam" id="PF18962"/>
    </source>
</evidence>
<evidence type="ECO:0000256" key="1">
    <source>
        <dbReference type="ARBA" id="ARBA00022729"/>
    </source>
</evidence>
<evidence type="ECO:0000313" key="5">
    <source>
        <dbReference type="Proteomes" id="UP000445144"/>
    </source>
</evidence>
<dbReference type="Pfam" id="PF18962">
    <property type="entry name" value="Por_Secre_tail"/>
    <property type="match status" value="1"/>
</dbReference>
<evidence type="ECO:0000256" key="2">
    <source>
        <dbReference type="SAM" id="SignalP"/>
    </source>
</evidence>
<dbReference type="EMBL" id="CACVBR010000027">
    <property type="protein sequence ID" value="CAA7196600.1"/>
    <property type="molecule type" value="Genomic_DNA"/>
</dbReference>
<accession>A0A6N4XAI7</accession>
<dbReference type="NCBIfam" id="TIGR04183">
    <property type="entry name" value="Por_Secre_tail"/>
    <property type="match status" value="1"/>
</dbReference>
<sequence length="293" mass="32214">MKKMLFSCMMMAGLSAHAQVDLGFPGNTGMVPILLSQQYSYSQQIFQASEIKANSGSITGLKFYLSGSSPITNSKTWKVYLGYTDKSQFSSNSDWIPLTSLTQVFEGDVEVIPFTGEVTVNFSQPFLYINTNNLVIAVDEIKPGDDFKSLNSFATYPPSKFAEVSNKYSLVTSLDHTSPEKINTSSPPEGFTTSDRSAVTLLGLTKQSLSESQLLDEQNDIKVYPNPFVSDLNIPDVSKVKSILVRDTSGATVKTINNPSSSIYLGDLKSGIYYLRFEMKDGSTRKLSTVIKK</sequence>
<feature type="chain" id="PRO_5026791929" description="Secretion system C-terminal sorting domain-containing protein" evidence="2">
    <location>
        <begin position="19"/>
        <end position="293"/>
    </location>
</feature>
<keyword evidence="1 2" id="KW-0732">Signal</keyword>
<evidence type="ECO:0000313" key="4">
    <source>
        <dbReference type="EMBL" id="CAA7196600.1"/>
    </source>
</evidence>
<name>A0A6N4XAI7_9FLAO</name>
<feature type="domain" description="Secretion system C-terminal sorting" evidence="3">
    <location>
        <begin position="223"/>
        <end position="287"/>
    </location>
</feature>
<gene>
    <name evidence="4" type="ORF">CHRY9293_02680</name>
</gene>